<keyword evidence="3" id="KW-0804">Transcription</keyword>
<dbReference type="EMBL" id="CP104013">
    <property type="protein sequence ID" value="UYP44796.1"/>
    <property type="molecule type" value="Genomic_DNA"/>
</dbReference>
<dbReference type="SUPFAM" id="SSF46785">
    <property type="entry name" value="Winged helix' DNA-binding domain"/>
    <property type="match status" value="1"/>
</dbReference>
<keyword evidence="2" id="KW-0238">DNA-binding</keyword>
<name>A0ABY6HMZ5_9ARCH</name>
<keyword evidence="5" id="KW-1185">Reference proteome</keyword>
<dbReference type="Gene3D" id="1.10.10.10">
    <property type="entry name" value="Winged helix-like DNA-binding domain superfamily/Winged helix DNA-binding domain"/>
    <property type="match status" value="1"/>
</dbReference>
<dbReference type="InterPro" id="IPR036390">
    <property type="entry name" value="WH_DNA-bd_sf"/>
</dbReference>
<keyword evidence="1" id="KW-0805">Transcription regulation</keyword>
<reference evidence="4" key="1">
    <citation type="submission" date="2022-09" db="EMBL/GenBank/DDBJ databases">
        <title>Actin cytoskeleton and complex cell architecture in an #Asgard archaeon.</title>
        <authorList>
            <person name="Ponce Toledo R.I."/>
            <person name="Schleper C."/>
            <person name="Rodrigues Oliveira T."/>
            <person name="Wollweber F."/>
            <person name="Xu J."/>
            <person name="Rittmann S."/>
            <person name="Klingl A."/>
            <person name="Pilhofer M."/>
        </authorList>
    </citation>
    <scope>NUCLEOTIDE SEQUENCE</scope>
    <source>
        <strain evidence="4">B-35</strain>
    </source>
</reference>
<dbReference type="InterPro" id="IPR036388">
    <property type="entry name" value="WH-like_DNA-bd_sf"/>
</dbReference>
<evidence type="ECO:0000256" key="2">
    <source>
        <dbReference type="ARBA" id="ARBA00023125"/>
    </source>
</evidence>
<evidence type="ECO:0000313" key="5">
    <source>
        <dbReference type="Proteomes" id="UP001208689"/>
    </source>
</evidence>
<organism evidence="4 5">
    <name type="scientific">Candidatus Lokiarchaeum ossiferum</name>
    <dbReference type="NCBI Taxonomy" id="2951803"/>
    <lineage>
        <taxon>Archaea</taxon>
        <taxon>Promethearchaeati</taxon>
        <taxon>Promethearchaeota</taxon>
        <taxon>Promethearchaeia</taxon>
        <taxon>Promethearchaeales</taxon>
        <taxon>Promethearchaeaceae</taxon>
        <taxon>Candidatus Lokiarchaeum</taxon>
    </lineage>
</organism>
<dbReference type="PANTHER" id="PTHR38465">
    <property type="entry name" value="HTH-TYPE TRANSCRIPTIONAL REGULATOR MJ1563-RELATED"/>
    <property type="match status" value="1"/>
</dbReference>
<evidence type="ECO:0000256" key="3">
    <source>
        <dbReference type="ARBA" id="ARBA00023163"/>
    </source>
</evidence>
<accession>A0ABY6HMZ5</accession>
<gene>
    <name evidence="4" type="ORF">NEF87_001081</name>
</gene>
<proteinExistence type="predicted"/>
<dbReference type="PANTHER" id="PTHR38465:SF1">
    <property type="entry name" value="HTH-TYPE TRANSCRIPTIONAL REGULATOR MJ1563-RELATED"/>
    <property type="match status" value="1"/>
</dbReference>
<protein>
    <submittedName>
        <fullName evidence="4">Uncharacterized protein</fullName>
    </submittedName>
</protein>
<dbReference type="Proteomes" id="UP001208689">
    <property type="component" value="Chromosome"/>
</dbReference>
<evidence type="ECO:0000256" key="1">
    <source>
        <dbReference type="ARBA" id="ARBA00023015"/>
    </source>
</evidence>
<dbReference type="InterPro" id="IPR052362">
    <property type="entry name" value="HTH-GbsR_regulator"/>
</dbReference>
<evidence type="ECO:0000313" key="4">
    <source>
        <dbReference type="EMBL" id="UYP44796.1"/>
    </source>
</evidence>
<sequence length="387" mass="45485">MKNFKFPLSIYLLSHMKRIESTDNPYNILVDKDLVSYYEFIFRFYQELGKVKGTPKKISTLTTLLMIFQDLTQKQLQALTGYSLTSISNTLNVLQNVNFVEKIRIPGTHTFQYHMPPQIENAIKQSIIRTHHLLKDTITYFRQVHGELTSPQLNQLQGASYIQTQLKVNIKHFEFVNHVLENFLGTLNNQDITEMGNLEKQYADVFKPKNFPEKYIFRDLDAIIAGIEKQIISHLQKSIFQPKKGTSKALLMPYFITREFLTQKDLKKISKLSVGQISGGLKELTQKNLCGFSTNLLSNPKSNRPIKVYYIKSLPYSLIYRLRQIFDKIFEFKPSFLKMQKELKQKKSEWNDKNGFNKILKYFTEFVSIITKYEEFNNYIQEIEQFI</sequence>